<name>A0A239HGE6_9BACT</name>
<dbReference type="Proteomes" id="UP000198480">
    <property type="component" value="Unassembled WGS sequence"/>
</dbReference>
<evidence type="ECO:0000313" key="1">
    <source>
        <dbReference type="EMBL" id="SNS80410.1"/>
    </source>
</evidence>
<dbReference type="OrthoDB" id="1119824at2"/>
<sequence length="119" mass="14059">MEEKDYLSLLLPKGLLEFFKVTSATLKDNAYHIYLEELNIHPEHLQGVKLTSKGFFEEVTIQDFPLRGKACFLKIKRRKWLNEETGKNVSRDWNLVANGTRMTQEFALFLKRNDWTRPL</sequence>
<proteinExistence type="predicted"/>
<reference evidence="2" key="1">
    <citation type="submission" date="2017-06" db="EMBL/GenBank/DDBJ databases">
        <authorList>
            <person name="Varghese N."/>
            <person name="Submissions S."/>
        </authorList>
    </citation>
    <scope>NUCLEOTIDE SEQUENCE [LARGE SCALE GENOMIC DNA]</scope>
    <source>
        <strain evidence="2">5C</strain>
    </source>
</reference>
<gene>
    <name evidence="1" type="ORF">SAMN06295967_1451</name>
</gene>
<evidence type="ECO:0008006" key="3">
    <source>
        <dbReference type="Google" id="ProtNLM"/>
    </source>
</evidence>
<dbReference type="RefSeq" id="WP_089242554.1">
    <property type="nucleotide sequence ID" value="NZ_FZOK01000045.1"/>
</dbReference>
<evidence type="ECO:0000313" key="2">
    <source>
        <dbReference type="Proteomes" id="UP000198480"/>
    </source>
</evidence>
<dbReference type="EMBL" id="FZOK01000045">
    <property type="protein sequence ID" value="SNS80410.1"/>
    <property type="molecule type" value="Genomic_DNA"/>
</dbReference>
<protein>
    <recommendedName>
        <fullName evidence="3">Transposase</fullName>
    </recommendedName>
</protein>
<keyword evidence="2" id="KW-1185">Reference proteome</keyword>
<accession>A0A239HGE6</accession>
<dbReference type="AlphaFoldDB" id="A0A239HGE6"/>
<organism evidence="1 2">
    <name type="scientific">Belliella buryatensis</name>
    <dbReference type="NCBI Taxonomy" id="1500549"/>
    <lineage>
        <taxon>Bacteria</taxon>
        <taxon>Pseudomonadati</taxon>
        <taxon>Bacteroidota</taxon>
        <taxon>Cytophagia</taxon>
        <taxon>Cytophagales</taxon>
        <taxon>Cyclobacteriaceae</taxon>
        <taxon>Belliella</taxon>
    </lineage>
</organism>